<reference evidence="1" key="1">
    <citation type="submission" date="2022-09" db="EMBL/GenBank/DDBJ databases">
        <title>Actin cytoskeleton and complex cell architecture in an #Asgard archaeon.</title>
        <authorList>
            <person name="Ponce Toledo R.I."/>
            <person name="Schleper C."/>
            <person name="Rodrigues Oliveira T."/>
            <person name="Wollweber F."/>
            <person name="Xu J."/>
            <person name="Rittmann S."/>
            <person name="Klingl A."/>
            <person name="Pilhofer M."/>
        </authorList>
    </citation>
    <scope>NUCLEOTIDE SEQUENCE</scope>
    <source>
        <strain evidence="1">B-35</strain>
    </source>
</reference>
<dbReference type="Proteomes" id="UP001208689">
    <property type="component" value="Chromosome"/>
</dbReference>
<proteinExistence type="predicted"/>
<protein>
    <submittedName>
        <fullName evidence="1">Uncharacterized protein</fullName>
    </submittedName>
</protein>
<organism evidence="1 2">
    <name type="scientific">Candidatus Lokiarchaeum ossiferum</name>
    <dbReference type="NCBI Taxonomy" id="2951803"/>
    <lineage>
        <taxon>Archaea</taxon>
        <taxon>Promethearchaeati</taxon>
        <taxon>Promethearchaeota</taxon>
        <taxon>Promethearchaeia</taxon>
        <taxon>Promethearchaeales</taxon>
        <taxon>Promethearchaeaceae</taxon>
        <taxon>Candidatus Lokiarchaeum</taxon>
    </lineage>
</organism>
<gene>
    <name evidence="1" type="ORF">NEF87_002153</name>
</gene>
<dbReference type="EMBL" id="CP104013">
    <property type="protein sequence ID" value="UYP45868.1"/>
    <property type="molecule type" value="Genomic_DNA"/>
</dbReference>
<accession>A0ABY6HQT3</accession>
<evidence type="ECO:0000313" key="1">
    <source>
        <dbReference type="EMBL" id="UYP45868.1"/>
    </source>
</evidence>
<name>A0ABY6HQT3_9ARCH</name>
<sequence length="58" mass="6764">MKILDICANLDLSRKKIITLLIEWEGEVSGYKLEGDEIIMDNTKSKQDFLILIDDQFF</sequence>
<evidence type="ECO:0000313" key="2">
    <source>
        <dbReference type="Proteomes" id="UP001208689"/>
    </source>
</evidence>
<keyword evidence="2" id="KW-1185">Reference proteome</keyword>